<keyword evidence="2 5" id="KW-0238">DNA-binding</keyword>
<accession>A0ABU7G2W1</accession>
<proteinExistence type="predicted"/>
<evidence type="ECO:0000256" key="1">
    <source>
        <dbReference type="ARBA" id="ARBA00023015"/>
    </source>
</evidence>
<dbReference type="PANTHER" id="PTHR30146:SF153">
    <property type="entry name" value="LACTOSE OPERON REPRESSOR"/>
    <property type="match status" value="1"/>
</dbReference>
<dbReference type="Pfam" id="PF00356">
    <property type="entry name" value="LacI"/>
    <property type="match status" value="1"/>
</dbReference>
<dbReference type="InterPro" id="IPR000843">
    <property type="entry name" value="HTH_LacI"/>
</dbReference>
<feature type="domain" description="HTH lacI-type" evidence="4">
    <location>
        <begin position="3"/>
        <end position="57"/>
    </location>
</feature>
<keyword evidence="3" id="KW-0804">Transcription</keyword>
<dbReference type="PROSITE" id="PS50932">
    <property type="entry name" value="HTH_LACI_2"/>
    <property type="match status" value="1"/>
</dbReference>
<dbReference type="EMBL" id="JAYDYW010000006">
    <property type="protein sequence ID" value="MEE1673688.1"/>
    <property type="molecule type" value="Genomic_DNA"/>
</dbReference>
<dbReference type="SMART" id="SM00354">
    <property type="entry name" value="HTH_LACI"/>
    <property type="match status" value="1"/>
</dbReference>
<evidence type="ECO:0000256" key="3">
    <source>
        <dbReference type="ARBA" id="ARBA00023163"/>
    </source>
</evidence>
<evidence type="ECO:0000256" key="2">
    <source>
        <dbReference type="ARBA" id="ARBA00023125"/>
    </source>
</evidence>
<keyword evidence="6" id="KW-1185">Reference proteome</keyword>
<evidence type="ECO:0000313" key="5">
    <source>
        <dbReference type="EMBL" id="MEE1673688.1"/>
    </source>
</evidence>
<dbReference type="RefSeq" id="WP_329774940.1">
    <property type="nucleotide sequence ID" value="NZ_JAYDYW010000006.1"/>
</dbReference>
<reference evidence="5 6" key="2">
    <citation type="submission" date="2023-12" db="EMBL/GenBank/DDBJ databases">
        <authorList>
            <consortium name="Cladostephus spongiosus"/>
            <person name="Lorente B."/>
            <person name="Cabral C."/>
            <person name="Frias J."/>
            <person name="Faria J."/>
            <person name="Toubarro D."/>
        </authorList>
    </citation>
    <scope>NUCLEOTIDE SEQUENCE [LARGE SCALE GENOMIC DNA]</scope>
    <source>
        <strain evidence="5 6">ZMCS4</strain>
    </source>
</reference>
<dbReference type="Proteomes" id="UP001310248">
    <property type="component" value="Unassembled WGS sequence"/>
</dbReference>
<name>A0ABU7G2W1_9ALTE</name>
<dbReference type="SUPFAM" id="SSF53822">
    <property type="entry name" value="Periplasmic binding protein-like I"/>
    <property type="match status" value="1"/>
</dbReference>
<dbReference type="InterPro" id="IPR010982">
    <property type="entry name" value="Lambda_DNA-bd_dom_sf"/>
</dbReference>
<protein>
    <submittedName>
        <fullName evidence="5">LacI family DNA-binding transcriptional regulator</fullName>
    </submittedName>
</protein>
<reference evidence="6" key="1">
    <citation type="submission" date="2023-07" db="EMBL/GenBank/DDBJ databases">
        <title>Draft genome sequence of Agarivorans aestuarii strain ZMCS4, a CAZymes producing bacteria isolated from the marine brown algae Clodostephus spongiosus.</title>
        <authorList>
            <person name="Lorente B."/>
            <person name="Cabral C."/>
            <person name="Frias J."/>
            <person name="Faria J."/>
            <person name="Toubarro D."/>
        </authorList>
    </citation>
    <scope>NUCLEOTIDE SEQUENCE [LARGE SCALE GENOMIC DNA]</scope>
    <source>
        <strain evidence="6">ZMCS4</strain>
    </source>
</reference>
<gene>
    <name evidence="5" type="ORF">SNR37_003114</name>
</gene>
<dbReference type="GO" id="GO:0003677">
    <property type="term" value="F:DNA binding"/>
    <property type="evidence" value="ECO:0007669"/>
    <property type="project" value="UniProtKB-KW"/>
</dbReference>
<keyword evidence="1" id="KW-0805">Transcription regulation</keyword>
<organism evidence="5 6">
    <name type="scientific">Agarivorans aestuarii</name>
    <dbReference type="NCBI Taxonomy" id="1563703"/>
    <lineage>
        <taxon>Bacteria</taxon>
        <taxon>Pseudomonadati</taxon>
        <taxon>Pseudomonadota</taxon>
        <taxon>Gammaproteobacteria</taxon>
        <taxon>Alteromonadales</taxon>
        <taxon>Alteromonadaceae</taxon>
        <taxon>Agarivorans</taxon>
    </lineage>
</organism>
<dbReference type="InterPro" id="IPR046335">
    <property type="entry name" value="LacI/GalR-like_sensor"/>
</dbReference>
<evidence type="ECO:0000313" key="6">
    <source>
        <dbReference type="Proteomes" id="UP001310248"/>
    </source>
</evidence>
<comment type="caution">
    <text evidence="5">The sequence shown here is derived from an EMBL/GenBank/DDBJ whole genome shotgun (WGS) entry which is preliminary data.</text>
</comment>
<dbReference type="Gene3D" id="3.40.50.2300">
    <property type="match status" value="2"/>
</dbReference>
<dbReference type="NCBIfam" id="NF007075">
    <property type="entry name" value="PRK09526.1"/>
    <property type="match status" value="1"/>
</dbReference>
<dbReference type="PANTHER" id="PTHR30146">
    <property type="entry name" value="LACI-RELATED TRANSCRIPTIONAL REPRESSOR"/>
    <property type="match status" value="1"/>
</dbReference>
<dbReference type="Gene3D" id="1.10.260.40">
    <property type="entry name" value="lambda repressor-like DNA-binding domains"/>
    <property type="match status" value="1"/>
</dbReference>
<dbReference type="CDD" id="cd01574">
    <property type="entry name" value="PBP1_LacI"/>
    <property type="match status" value="1"/>
</dbReference>
<dbReference type="InterPro" id="IPR028082">
    <property type="entry name" value="Peripla_BP_I"/>
</dbReference>
<evidence type="ECO:0000259" key="4">
    <source>
        <dbReference type="PROSITE" id="PS50932"/>
    </source>
</evidence>
<dbReference type="Pfam" id="PF13377">
    <property type="entry name" value="Peripla_BP_3"/>
    <property type="match status" value="1"/>
</dbReference>
<dbReference type="SUPFAM" id="SSF47413">
    <property type="entry name" value="lambda repressor-like DNA-binding domains"/>
    <property type="match status" value="1"/>
</dbReference>
<sequence>MSVTFKQVAELAGVSTQTVSRVTNGATNVAEETREKVNAAIAQLGYVPNKGAQLLSGAKSKVIGLITLDVSLHGISIIANNIRIQAQAHGYGTSFAVVDEHALEKVLTATRELKSQRIEFIIVNLPLTKDEAEQLVALFADLHFVFIDVPNDSQVNSVSAAHYQGASKAAQLMLKQKRQRLLLITGPEDSTASSLRLQGWLSQIQQFEATVVAQLEGNWLASSGYQLTREALANGAVIDGVLVASDQMALGVLRALHEHNLAVPQQVAVIGFDDSADSAYFYPPLSTIKQDFAAISAQAVEMLFNDSASEPPFKASVATQLIERASTQVLNSQAYNKAHVEQLLQQVKSALP</sequence>
<dbReference type="CDD" id="cd01392">
    <property type="entry name" value="HTH_LacI"/>
    <property type="match status" value="1"/>
</dbReference>